<dbReference type="InterPro" id="IPR002347">
    <property type="entry name" value="SDR_fam"/>
</dbReference>
<dbReference type="AlphaFoldDB" id="A0AAE0TUZ6"/>
<dbReference type="Proteomes" id="UP001287356">
    <property type="component" value="Unassembled WGS sequence"/>
</dbReference>
<keyword evidence="5" id="KW-1185">Reference proteome</keyword>
<comment type="similarity">
    <text evidence="1">Belongs to the short-chain dehydrogenases/reductases (SDR) family.</text>
</comment>
<dbReference type="Pfam" id="PF00106">
    <property type="entry name" value="adh_short"/>
    <property type="match status" value="1"/>
</dbReference>
<name>A0AAE0TUZ6_9PEZI</name>
<keyword evidence="3" id="KW-0560">Oxidoreductase</keyword>
<dbReference type="PANTHER" id="PTHR43544">
    <property type="entry name" value="SHORT-CHAIN DEHYDROGENASE/REDUCTASE"/>
    <property type="match status" value="1"/>
</dbReference>
<comment type="caution">
    <text evidence="4">The sequence shown here is derived from an EMBL/GenBank/DDBJ whole genome shotgun (WGS) entry which is preliminary data.</text>
</comment>
<accession>A0AAE0TUZ6</accession>
<dbReference type="GO" id="GO:0005737">
    <property type="term" value="C:cytoplasm"/>
    <property type="evidence" value="ECO:0007669"/>
    <property type="project" value="TreeGrafter"/>
</dbReference>
<evidence type="ECO:0000313" key="5">
    <source>
        <dbReference type="Proteomes" id="UP001287356"/>
    </source>
</evidence>
<keyword evidence="2" id="KW-0521">NADP</keyword>
<reference evidence="4" key="2">
    <citation type="submission" date="2023-06" db="EMBL/GenBank/DDBJ databases">
        <authorList>
            <consortium name="Lawrence Berkeley National Laboratory"/>
            <person name="Haridas S."/>
            <person name="Hensen N."/>
            <person name="Bonometti L."/>
            <person name="Westerberg I."/>
            <person name="Brannstrom I.O."/>
            <person name="Guillou S."/>
            <person name="Cros-Aarteil S."/>
            <person name="Calhoun S."/>
            <person name="Kuo A."/>
            <person name="Mondo S."/>
            <person name="Pangilinan J."/>
            <person name="Riley R."/>
            <person name="Labutti K."/>
            <person name="Andreopoulos B."/>
            <person name="Lipzen A."/>
            <person name="Chen C."/>
            <person name="Yanf M."/>
            <person name="Daum C."/>
            <person name="Ng V."/>
            <person name="Clum A."/>
            <person name="Steindorff A."/>
            <person name="Ohm R."/>
            <person name="Martin F."/>
            <person name="Silar P."/>
            <person name="Natvig D."/>
            <person name="Lalanne C."/>
            <person name="Gautier V."/>
            <person name="Ament-Velasquez S.L."/>
            <person name="Kruys A."/>
            <person name="Hutchinson M.I."/>
            <person name="Powell A.J."/>
            <person name="Barry K."/>
            <person name="Miller A.N."/>
            <person name="Grigoriev I.V."/>
            <person name="Debuchy R."/>
            <person name="Gladieux P."/>
            <person name="Thoren M.H."/>
            <person name="Johannesson H."/>
        </authorList>
    </citation>
    <scope>NUCLEOTIDE SEQUENCE</scope>
    <source>
        <strain evidence="4">CBS 958.72</strain>
    </source>
</reference>
<sequence>MASTPTVILITGANRGLGRGLAETYLARPNVTLVAGVRDPSSASALSLSSAPAGAGSKVVLVKIDSQSDTDAAAAVATLKAQGITHIDVAIANAGVANIFGQVHEIAPADQRRFVEINTLGPLKLYAAVRPLLLAAAAAGRGTPKFVGVSTMAATTGEVEITVPFRNGAYGASKAMLNHLLRRAHFESEGIAVFAVDPGFFDSDMGKEGASILGYDGPLTSLESVVAGTVQEIDNTTRESAGSKDGYIGWEGKRLAY</sequence>
<evidence type="ECO:0000313" key="4">
    <source>
        <dbReference type="EMBL" id="KAK3380500.1"/>
    </source>
</evidence>
<proteinExistence type="inferred from homology"/>
<dbReference type="InterPro" id="IPR051468">
    <property type="entry name" value="Fungal_SecMetab_SDRs"/>
</dbReference>
<organism evidence="4 5">
    <name type="scientific">Lasiosphaeria ovina</name>
    <dbReference type="NCBI Taxonomy" id="92902"/>
    <lineage>
        <taxon>Eukaryota</taxon>
        <taxon>Fungi</taxon>
        <taxon>Dikarya</taxon>
        <taxon>Ascomycota</taxon>
        <taxon>Pezizomycotina</taxon>
        <taxon>Sordariomycetes</taxon>
        <taxon>Sordariomycetidae</taxon>
        <taxon>Sordariales</taxon>
        <taxon>Lasiosphaeriaceae</taxon>
        <taxon>Lasiosphaeria</taxon>
    </lineage>
</organism>
<evidence type="ECO:0000256" key="2">
    <source>
        <dbReference type="ARBA" id="ARBA00022857"/>
    </source>
</evidence>
<dbReference type="PANTHER" id="PTHR43544:SF7">
    <property type="entry name" value="NADB-LER2"/>
    <property type="match status" value="1"/>
</dbReference>
<protein>
    <submittedName>
        <fullName evidence="4">Uncharacterized protein</fullName>
    </submittedName>
</protein>
<dbReference type="PRINTS" id="PR00081">
    <property type="entry name" value="GDHRDH"/>
</dbReference>
<dbReference type="EMBL" id="JAULSN010000002">
    <property type="protein sequence ID" value="KAK3380500.1"/>
    <property type="molecule type" value="Genomic_DNA"/>
</dbReference>
<gene>
    <name evidence="4" type="ORF">B0T24DRAFT_196392</name>
</gene>
<reference evidence="4" key="1">
    <citation type="journal article" date="2023" name="Mol. Phylogenet. Evol.">
        <title>Genome-scale phylogeny and comparative genomics of the fungal order Sordariales.</title>
        <authorList>
            <person name="Hensen N."/>
            <person name="Bonometti L."/>
            <person name="Westerberg I."/>
            <person name="Brannstrom I.O."/>
            <person name="Guillou S."/>
            <person name="Cros-Aarteil S."/>
            <person name="Calhoun S."/>
            <person name="Haridas S."/>
            <person name="Kuo A."/>
            <person name="Mondo S."/>
            <person name="Pangilinan J."/>
            <person name="Riley R."/>
            <person name="LaButti K."/>
            <person name="Andreopoulos B."/>
            <person name="Lipzen A."/>
            <person name="Chen C."/>
            <person name="Yan M."/>
            <person name="Daum C."/>
            <person name="Ng V."/>
            <person name="Clum A."/>
            <person name="Steindorff A."/>
            <person name="Ohm R.A."/>
            <person name="Martin F."/>
            <person name="Silar P."/>
            <person name="Natvig D.O."/>
            <person name="Lalanne C."/>
            <person name="Gautier V."/>
            <person name="Ament-Velasquez S.L."/>
            <person name="Kruys A."/>
            <person name="Hutchinson M.I."/>
            <person name="Powell A.J."/>
            <person name="Barry K."/>
            <person name="Miller A.N."/>
            <person name="Grigoriev I.V."/>
            <person name="Debuchy R."/>
            <person name="Gladieux P."/>
            <person name="Hiltunen Thoren M."/>
            <person name="Johannesson H."/>
        </authorList>
    </citation>
    <scope>NUCLEOTIDE SEQUENCE</scope>
    <source>
        <strain evidence="4">CBS 958.72</strain>
    </source>
</reference>
<evidence type="ECO:0000256" key="3">
    <source>
        <dbReference type="ARBA" id="ARBA00023002"/>
    </source>
</evidence>
<dbReference type="GO" id="GO:0016491">
    <property type="term" value="F:oxidoreductase activity"/>
    <property type="evidence" value="ECO:0007669"/>
    <property type="project" value="UniProtKB-KW"/>
</dbReference>
<dbReference type="Gene3D" id="3.40.50.720">
    <property type="entry name" value="NAD(P)-binding Rossmann-like Domain"/>
    <property type="match status" value="1"/>
</dbReference>
<dbReference type="InterPro" id="IPR036291">
    <property type="entry name" value="NAD(P)-bd_dom_sf"/>
</dbReference>
<evidence type="ECO:0000256" key="1">
    <source>
        <dbReference type="ARBA" id="ARBA00006484"/>
    </source>
</evidence>
<dbReference type="SUPFAM" id="SSF51735">
    <property type="entry name" value="NAD(P)-binding Rossmann-fold domains"/>
    <property type="match status" value="1"/>
</dbReference>